<keyword evidence="2" id="KW-0645">Protease</keyword>
<proteinExistence type="inferred from homology"/>
<evidence type="ECO:0000256" key="6">
    <source>
        <dbReference type="SAM" id="MobiDB-lite"/>
    </source>
</evidence>
<gene>
    <name evidence="9" type="ORF">M6B22_00115</name>
</gene>
<evidence type="ECO:0000259" key="8">
    <source>
        <dbReference type="PROSITE" id="PS51935"/>
    </source>
</evidence>
<evidence type="ECO:0000256" key="3">
    <source>
        <dbReference type="ARBA" id="ARBA00022801"/>
    </source>
</evidence>
<accession>A0ABY7JX97</accession>
<keyword evidence="4" id="KW-0788">Thiol protease</keyword>
<evidence type="ECO:0000256" key="2">
    <source>
        <dbReference type="ARBA" id="ARBA00022670"/>
    </source>
</evidence>
<sequence>MRRPGRPRPRLVAALAVLATVASLVTAPAFLAEAAPPPNPTDGQISRAQAQKNALADEVGQLSARAATLQAQLGQMRAKQELAEQKLAYALQLLEQAKQTAQQARATAQAAQTQVENAQLEFVAYAQASYMSGTIGGTTGSLLTADDPNVLLQQGALEQYQSSHQLGAINDLQRAKVGKSNADAAARKAVLAQTSAADAAAQAKQAADDAVTATIAQEQQVQQSIAANQTKLDAARLQLETLNGQRAKYEAWQKEQARLAELRRKRAEERRRQAELARQRAERNQGSSGGGGGSSWSPPPTPSGGSWSASRGQQAVNRAERYLGWMYAWAGGNAGGPTRGVCAGDGAYNDCNIVGFDCSGLVMYAWGPYLDLAHYAATQYTQAGSYHPSSGNFRPGDLLFWSSDGTIGGIHHVAIYVGGGNVIQAPQSGSVIQITPWDEVSWGYFGATRPLT</sequence>
<feature type="coiled-coil region" evidence="5">
    <location>
        <begin position="45"/>
        <end position="121"/>
    </location>
</feature>
<dbReference type="InterPro" id="IPR051794">
    <property type="entry name" value="PG_Endopeptidase_C40"/>
</dbReference>
<feature type="compositionally biased region" description="Basic and acidic residues" evidence="6">
    <location>
        <begin position="270"/>
        <end position="283"/>
    </location>
</feature>
<reference evidence="9" key="1">
    <citation type="submission" date="2022-05" db="EMBL/GenBank/DDBJ databases">
        <title>Jatrophihabitans sp. SB3-54 whole genome sequence.</title>
        <authorList>
            <person name="Suh M.K."/>
            <person name="Eom M.K."/>
            <person name="Kim J.S."/>
            <person name="Kim H.S."/>
            <person name="Do H.E."/>
            <person name="Shin Y.K."/>
            <person name="Lee J.-S."/>
        </authorList>
    </citation>
    <scope>NUCLEOTIDE SEQUENCE</scope>
    <source>
        <strain evidence="9">SB3-54</strain>
    </source>
</reference>
<dbReference type="PANTHER" id="PTHR47359:SF3">
    <property type="entry name" value="NLP_P60 DOMAIN-CONTAINING PROTEIN-RELATED"/>
    <property type="match status" value="1"/>
</dbReference>
<evidence type="ECO:0000256" key="4">
    <source>
        <dbReference type="ARBA" id="ARBA00022807"/>
    </source>
</evidence>
<dbReference type="SUPFAM" id="SSF54001">
    <property type="entry name" value="Cysteine proteinases"/>
    <property type="match status" value="1"/>
</dbReference>
<dbReference type="InterPro" id="IPR038765">
    <property type="entry name" value="Papain-like_cys_pep_sf"/>
</dbReference>
<feature type="region of interest" description="Disordered" evidence="6">
    <location>
        <begin position="270"/>
        <end position="312"/>
    </location>
</feature>
<dbReference type="RefSeq" id="WP_269443727.1">
    <property type="nucleotide sequence ID" value="NZ_CP097463.1"/>
</dbReference>
<dbReference type="InterPro" id="IPR000064">
    <property type="entry name" value="NLP_P60_dom"/>
</dbReference>
<evidence type="ECO:0000313" key="10">
    <source>
        <dbReference type="Proteomes" id="UP001164693"/>
    </source>
</evidence>
<organism evidence="9 10">
    <name type="scientific">Jatrophihabitans cynanchi</name>
    <dbReference type="NCBI Taxonomy" id="2944128"/>
    <lineage>
        <taxon>Bacteria</taxon>
        <taxon>Bacillati</taxon>
        <taxon>Actinomycetota</taxon>
        <taxon>Actinomycetes</taxon>
        <taxon>Jatrophihabitantales</taxon>
        <taxon>Jatrophihabitantaceae</taxon>
        <taxon>Jatrophihabitans</taxon>
    </lineage>
</organism>
<comment type="similarity">
    <text evidence="1">Belongs to the peptidase C40 family.</text>
</comment>
<keyword evidence="10" id="KW-1185">Reference proteome</keyword>
<dbReference type="Proteomes" id="UP001164693">
    <property type="component" value="Chromosome"/>
</dbReference>
<evidence type="ECO:0000313" key="9">
    <source>
        <dbReference type="EMBL" id="WAX57189.1"/>
    </source>
</evidence>
<dbReference type="PROSITE" id="PS51935">
    <property type="entry name" value="NLPC_P60"/>
    <property type="match status" value="1"/>
</dbReference>
<keyword evidence="7" id="KW-0732">Signal</keyword>
<feature type="signal peptide" evidence="7">
    <location>
        <begin position="1"/>
        <end position="34"/>
    </location>
</feature>
<dbReference type="PANTHER" id="PTHR47359">
    <property type="entry name" value="PEPTIDOGLYCAN DL-ENDOPEPTIDASE CWLO"/>
    <property type="match status" value="1"/>
</dbReference>
<protein>
    <submittedName>
        <fullName evidence="9">NlpC/P60 family protein</fullName>
    </submittedName>
</protein>
<keyword evidence="5" id="KW-0175">Coiled coil</keyword>
<dbReference type="Pfam" id="PF00877">
    <property type="entry name" value="NLPC_P60"/>
    <property type="match status" value="1"/>
</dbReference>
<evidence type="ECO:0000256" key="1">
    <source>
        <dbReference type="ARBA" id="ARBA00007074"/>
    </source>
</evidence>
<feature type="chain" id="PRO_5045701257" evidence="7">
    <location>
        <begin position="35"/>
        <end position="452"/>
    </location>
</feature>
<dbReference type="Gene3D" id="3.90.1720.10">
    <property type="entry name" value="endopeptidase domain like (from Nostoc punctiforme)"/>
    <property type="match status" value="1"/>
</dbReference>
<dbReference type="EMBL" id="CP097463">
    <property type="protein sequence ID" value="WAX57189.1"/>
    <property type="molecule type" value="Genomic_DNA"/>
</dbReference>
<evidence type="ECO:0000256" key="7">
    <source>
        <dbReference type="SAM" id="SignalP"/>
    </source>
</evidence>
<name>A0ABY7JX97_9ACTN</name>
<evidence type="ECO:0000256" key="5">
    <source>
        <dbReference type="SAM" id="Coils"/>
    </source>
</evidence>
<feature type="domain" description="NlpC/P60" evidence="8">
    <location>
        <begin position="309"/>
        <end position="452"/>
    </location>
</feature>
<keyword evidence="3" id="KW-0378">Hydrolase</keyword>